<evidence type="ECO:0008006" key="3">
    <source>
        <dbReference type="Google" id="ProtNLM"/>
    </source>
</evidence>
<protein>
    <recommendedName>
        <fullName evidence="3">SGNH/GDSL hydrolase family protein</fullName>
    </recommendedName>
</protein>
<dbReference type="SUPFAM" id="SSF52266">
    <property type="entry name" value="SGNH hydrolase"/>
    <property type="match status" value="1"/>
</dbReference>
<evidence type="ECO:0000313" key="1">
    <source>
        <dbReference type="EMBL" id="MFB9057592.1"/>
    </source>
</evidence>
<accession>A0ABV5FDQ1</accession>
<evidence type="ECO:0000313" key="2">
    <source>
        <dbReference type="Proteomes" id="UP001589585"/>
    </source>
</evidence>
<gene>
    <name evidence="1" type="ORF">ACFFU9_12660</name>
</gene>
<reference evidence="1 2" key="1">
    <citation type="submission" date="2024-09" db="EMBL/GenBank/DDBJ databases">
        <authorList>
            <person name="Sun Q."/>
            <person name="Mori K."/>
        </authorList>
    </citation>
    <scope>NUCLEOTIDE SEQUENCE [LARGE SCALE GENOMIC DNA]</scope>
    <source>
        <strain evidence="1 2">CECT 8622</strain>
    </source>
</reference>
<keyword evidence="2" id="KW-1185">Reference proteome</keyword>
<dbReference type="EMBL" id="JBHMFC010000081">
    <property type="protein sequence ID" value="MFB9057592.1"/>
    <property type="molecule type" value="Genomic_DNA"/>
</dbReference>
<proteinExistence type="predicted"/>
<dbReference type="Proteomes" id="UP001589585">
    <property type="component" value="Unassembled WGS sequence"/>
</dbReference>
<name>A0ABV5FDQ1_9FLAO</name>
<dbReference type="RefSeq" id="WP_379861830.1">
    <property type="nucleotide sequence ID" value="NZ_JBHMFC010000081.1"/>
</dbReference>
<organism evidence="1 2">
    <name type="scientific">Mariniflexile ostreae</name>
    <dbReference type="NCBI Taxonomy" id="1520892"/>
    <lineage>
        <taxon>Bacteria</taxon>
        <taxon>Pseudomonadati</taxon>
        <taxon>Bacteroidota</taxon>
        <taxon>Flavobacteriia</taxon>
        <taxon>Flavobacteriales</taxon>
        <taxon>Flavobacteriaceae</taxon>
        <taxon>Mariniflexile</taxon>
    </lineage>
</organism>
<sequence>MVLKLIKKLALYTLICLGIVTFFLETQGRHIDAFYEKFTTPKVNAMIVGDSRGFQGITPYVINEKLSSASYSLPIYNYSFTIGQAPIGPLYRKSILKKLKQEENNGLFLIALTPLMLSSNNENINEAGEFSERKEPPHNMIFVDKRPNYEYFIKNINYFEFKAMFKKEYTVHKDGWMEINHISKDKRVLKAWKNTQMDRFKEMAKTSSPSNYRLKSLDTLVQTLKIFGEVYLLRLPIDADFLDLEHEYFPDFNTRIDDVAKKNGVKYFNFGTTDTTDYFAFEGHHLDVESAELFSKNVSDSIIKYSTANK</sequence>
<comment type="caution">
    <text evidence="1">The sequence shown here is derived from an EMBL/GenBank/DDBJ whole genome shotgun (WGS) entry which is preliminary data.</text>
</comment>